<feature type="domain" description="FAD/NAD(P)-binding" evidence="5">
    <location>
        <begin position="5"/>
        <end position="280"/>
    </location>
</feature>
<dbReference type="Pfam" id="PF07992">
    <property type="entry name" value="Pyr_redox_2"/>
    <property type="match status" value="1"/>
</dbReference>
<evidence type="ECO:0000313" key="7">
    <source>
        <dbReference type="EMBL" id="TDP01854.1"/>
    </source>
</evidence>
<proteinExistence type="inferred from homology"/>
<evidence type="ECO:0000313" key="8">
    <source>
        <dbReference type="Proteomes" id="UP000294656"/>
    </source>
</evidence>
<evidence type="ECO:0000256" key="1">
    <source>
        <dbReference type="ARBA" id="ARBA00001974"/>
    </source>
</evidence>
<protein>
    <submittedName>
        <fullName evidence="7">Assimilatory nitrate reductase (NADH) beta subunit</fullName>
    </submittedName>
</protein>
<feature type="domain" description="NADH-rubredoxin oxidoreductase C-terminal" evidence="6">
    <location>
        <begin position="328"/>
        <end position="394"/>
    </location>
</feature>
<dbReference type="EMBL" id="SNXC01000001">
    <property type="protein sequence ID" value="TDP01854.1"/>
    <property type="molecule type" value="Genomic_DNA"/>
</dbReference>
<comment type="similarity">
    <text evidence="2">Belongs to the FAD-dependent oxidoreductase family.</text>
</comment>
<dbReference type="Pfam" id="PF18267">
    <property type="entry name" value="Rubredoxin_C"/>
    <property type="match status" value="1"/>
</dbReference>
<dbReference type="AlphaFoldDB" id="A0A4R6MJ83"/>
<keyword evidence="8" id="KW-1185">Reference proteome</keyword>
<dbReference type="PRINTS" id="PR00411">
    <property type="entry name" value="PNDRDTASEI"/>
</dbReference>
<organism evidence="7 8">
    <name type="scientific">Marinomonas balearica</name>
    <dbReference type="NCBI Taxonomy" id="491947"/>
    <lineage>
        <taxon>Bacteria</taxon>
        <taxon>Pseudomonadati</taxon>
        <taxon>Pseudomonadota</taxon>
        <taxon>Gammaproteobacteria</taxon>
        <taxon>Oceanospirillales</taxon>
        <taxon>Oceanospirillaceae</taxon>
        <taxon>Marinomonas</taxon>
    </lineage>
</organism>
<dbReference type="InterPro" id="IPR016156">
    <property type="entry name" value="FAD/NAD-linked_Rdtase_dimer_sf"/>
</dbReference>
<dbReference type="RefSeq" id="WP_133501790.1">
    <property type="nucleotide sequence ID" value="NZ_SNXC01000001.1"/>
</dbReference>
<comment type="cofactor">
    <cofactor evidence="1">
        <name>FAD</name>
        <dbReference type="ChEBI" id="CHEBI:57692"/>
    </cofactor>
</comment>
<reference evidence="7 8" key="1">
    <citation type="submission" date="2019-03" db="EMBL/GenBank/DDBJ databases">
        <title>Genomic Encyclopedia of Type Strains, Phase III (KMG-III): the genomes of soil and plant-associated and newly described type strains.</title>
        <authorList>
            <person name="Whitman W."/>
        </authorList>
    </citation>
    <scope>NUCLEOTIDE SEQUENCE [LARGE SCALE GENOMIC DNA]</scope>
    <source>
        <strain evidence="7 8">CECT 7378</strain>
    </source>
</reference>
<dbReference type="InterPro" id="IPR041575">
    <property type="entry name" value="Rubredoxin_C"/>
</dbReference>
<evidence type="ECO:0000256" key="4">
    <source>
        <dbReference type="ARBA" id="ARBA00022827"/>
    </source>
</evidence>
<dbReference type="Gene3D" id="3.30.390.30">
    <property type="match status" value="1"/>
</dbReference>
<keyword evidence="4" id="KW-0274">FAD</keyword>
<dbReference type="InterPro" id="IPR023753">
    <property type="entry name" value="FAD/NAD-binding_dom"/>
</dbReference>
<dbReference type="SUPFAM" id="SSF51905">
    <property type="entry name" value="FAD/NAD(P)-binding domain"/>
    <property type="match status" value="2"/>
</dbReference>
<dbReference type="Gene3D" id="3.50.50.60">
    <property type="entry name" value="FAD/NAD(P)-binding domain"/>
    <property type="match status" value="2"/>
</dbReference>
<gene>
    <name evidence="7" type="ORF">DFP79_0028</name>
</gene>
<evidence type="ECO:0000256" key="2">
    <source>
        <dbReference type="ARBA" id="ARBA00006442"/>
    </source>
</evidence>
<dbReference type="InterPro" id="IPR050260">
    <property type="entry name" value="FAD-bd_OxRdtase"/>
</dbReference>
<sequence length="427" mass="46864">MTKQHLIIIGGGMAGSKLASELLTKAPDQYRITVIGEEARIGYNRIMLSSLLAGEIKEQDMNLINVDELSEQGVQFICDDPAIRVSYDHKQVVLRSGTSLNFDKVVFATGSRSRTLDIQGNDALNVIGFRDWQDVDVMAALPERSKVTIIGAGLLGLEAAVGLTKRGHTATVVHRSGHILNRQLDQKAASLLQNKLESMGIAFRLGVNPTKLIKSEQNLVHSVVLDDKSTLETQCVVMAAGITPETQLAKSSGLIVNRAIQVNERLQTSVEGVYAIGECSEFANTTFGLVAPIWDQIDVLCEQLIASSQYALAHNETPKFRINPIPVKLKVSGINLFSVGDLSTFTDRNSITFVDASQHHYRRLVVNDDKLVGAILFGNVADGGWYFQLIQNQTNVSALLDRLIFGEAYCTPIEHEKELLEKRHKAS</sequence>
<evidence type="ECO:0000256" key="3">
    <source>
        <dbReference type="ARBA" id="ARBA00022630"/>
    </source>
</evidence>
<accession>A0A4R6MJ83</accession>
<evidence type="ECO:0000259" key="6">
    <source>
        <dbReference type="Pfam" id="PF18267"/>
    </source>
</evidence>
<comment type="caution">
    <text evidence="7">The sequence shown here is derived from an EMBL/GenBank/DDBJ whole genome shotgun (WGS) entry which is preliminary data.</text>
</comment>
<dbReference type="Proteomes" id="UP000294656">
    <property type="component" value="Unassembled WGS sequence"/>
</dbReference>
<dbReference type="InterPro" id="IPR036188">
    <property type="entry name" value="FAD/NAD-bd_sf"/>
</dbReference>
<dbReference type="PRINTS" id="PR00368">
    <property type="entry name" value="FADPNR"/>
</dbReference>
<keyword evidence="3" id="KW-0285">Flavoprotein</keyword>
<dbReference type="PANTHER" id="PTHR43429">
    <property type="entry name" value="PYRIDINE NUCLEOTIDE-DISULFIDE OXIDOREDUCTASE DOMAIN-CONTAINING"/>
    <property type="match status" value="1"/>
</dbReference>
<dbReference type="GO" id="GO:0016491">
    <property type="term" value="F:oxidoreductase activity"/>
    <property type="evidence" value="ECO:0007669"/>
    <property type="project" value="InterPro"/>
</dbReference>
<evidence type="ECO:0000259" key="5">
    <source>
        <dbReference type="Pfam" id="PF07992"/>
    </source>
</evidence>
<name>A0A4R6MJ83_9GAMM</name>
<dbReference type="OrthoDB" id="9768666at2"/>
<dbReference type="PANTHER" id="PTHR43429:SF3">
    <property type="entry name" value="NITRITE REDUCTASE [NAD(P)H]"/>
    <property type="match status" value="1"/>
</dbReference>